<comment type="caution">
    <text evidence="2">The sequence shown here is derived from an EMBL/GenBank/DDBJ whole genome shotgun (WGS) entry which is preliminary data.</text>
</comment>
<dbReference type="EMBL" id="NMUH01001880">
    <property type="protein sequence ID" value="MQL96142.1"/>
    <property type="molecule type" value="Genomic_DNA"/>
</dbReference>
<dbReference type="OrthoDB" id="6407410at2759"/>
<evidence type="ECO:0000313" key="3">
    <source>
        <dbReference type="Proteomes" id="UP000652761"/>
    </source>
</evidence>
<evidence type="ECO:0000313" key="2">
    <source>
        <dbReference type="EMBL" id="MQL96142.1"/>
    </source>
</evidence>
<name>A0A843VC95_COLES</name>
<organism evidence="2 3">
    <name type="scientific">Colocasia esculenta</name>
    <name type="common">Wild taro</name>
    <name type="synonym">Arum esculentum</name>
    <dbReference type="NCBI Taxonomy" id="4460"/>
    <lineage>
        <taxon>Eukaryota</taxon>
        <taxon>Viridiplantae</taxon>
        <taxon>Streptophyta</taxon>
        <taxon>Embryophyta</taxon>
        <taxon>Tracheophyta</taxon>
        <taxon>Spermatophyta</taxon>
        <taxon>Magnoliopsida</taxon>
        <taxon>Liliopsida</taxon>
        <taxon>Araceae</taxon>
        <taxon>Aroideae</taxon>
        <taxon>Colocasieae</taxon>
        <taxon>Colocasia</taxon>
    </lineage>
</organism>
<accession>A0A843VC95</accession>
<feature type="region of interest" description="Disordered" evidence="1">
    <location>
        <begin position="1"/>
        <end position="29"/>
    </location>
</feature>
<proteinExistence type="predicted"/>
<dbReference type="Proteomes" id="UP000652761">
    <property type="component" value="Unassembled WGS sequence"/>
</dbReference>
<sequence length="108" mass="12128">MERGDFNPPTKAKITQSWSTGPIKAKGLSSPTQILQEPRAEQAMPIKAIITQIAGQRERIMIPGSGLDVDDHLSKPGDFHEKAYEENQKYKEGKFILEKARLHKEGSR</sequence>
<evidence type="ECO:0000256" key="1">
    <source>
        <dbReference type="SAM" id="MobiDB-lite"/>
    </source>
</evidence>
<keyword evidence="3" id="KW-1185">Reference proteome</keyword>
<gene>
    <name evidence="2" type="ORF">Taro_028815</name>
</gene>
<protein>
    <submittedName>
        <fullName evidence="2">Uncharacterized protein</fullName>
    </submittedName>
</protein>
<reference evidence="2" key="1">
    <citation type="submission" date="2017-07" db="EMBL/GenBank/DDBJ databases">
        <title>Taro Niue Genome Assembly and Annotation.</title>
        <authorList>
            <person name="Atibalentja N."/>
            <person name="Keating K."/>
            <person name="Fields C.J."/>
        </authorList>
    </citation>
    <scope>NUCLEOTIDE SEQUENCE</scope>
    <source>
        <strain evidence="2">Niue_2</strain>
        <tissue evidence="2">Leaf</tissue>
    </source>
</reference>
<dbReference type="AlphaFoldDB" id="A0A843VC95"/>